<dbReference type="PANTHER" id="PTHR30548:SF1">
    <property type="entry name" value="DEHYDRATASE SUBUNIT MJ0007-RELATED"/>
    <property type="match status" value="1"/>
</dbReference>
<evidence type="ECO:0000256" key="3">
    <source>
        <dbReference type="ARBA" id="ARBA00023014"/>
    </source>
</evidence>
<dbReference type="STRING" id="1838280.A6M21_00020"/>
<dbReference type="Gene3D" id="3.40.50.11900">
    <property type="match status" value="1"/>
</dbReference>
<keyword evidence="3" id="KW-0411">Iron-sulfur</keyword>
<dbReference type="GO" id="GO:0016836">
    <property type="term" value="F:hydro-lyase activity"/>
    <property type="evidence" value="ECO:0007669"/>
    <property type="project" value="UniProtKB-ARBA"/>
</dbReference>
<reference evidence="4 5" key="1">
    <citation type="submission" date="2016-04" db="EMBL/GenBank/DDBJ databases">
        <authorList>
            <person name="Evans L.H."/>
            <person name="Alamgir A."/>
            <person name="Owens N."/>
            <person name="Weber N.D."/>
            <person name="Virtaneva K."/>
            <person name="Barbian K."/>
            <person name="Babar A."/>
            <person name="Rosenke K."/>
        </authorList>
    </citation>
    <scope>NUCLEOTIDE SEQUENCE [LARGE SCALE GENOMIC DNA]</scope>
    <source>
        <strain evidence="4 5">LMa1</strain>
    </source>
</reference>
<gene>
    <name evidence="4" type="ORF">A6M21_00020</name>
</gene>
<evidence type="ECO:0000256" key="1">
    <source>
        <dbReference type="ARBA" id="ARBA00001966"/>
    </source>
</evidence>
<accession>A0A1B7LDT7</accession>
<evidence type="ECO:0000313" key="4">
    <source>
        <dbReference type="EMBL" id="OAT81225.1"/>
    </source>
</evidence>
<evidence type="ECO:0008006" key="6">
    <source>
        <dbReference type="Google" id="ProtNLM"/>
    </source>
</evidence>
<dbReference type="OrthoDB" id="9810278at2"/>
<comment type="similarity">
    <text evidence="2">Belongs to the FldB/FldC dehydratase alpha/beta subunit family.</text>
</comment>
<dbReference type="Pfam" id="PF06050">
    <property type="entry name" value="HGD-D"/>
    <property type="match status" value="1"/>
</dbReference>
<organism evidence="4 5">
    <name type="scientific">Desulfotomaculum copahuensis</name>
    <dbReference type="NCBI Taxonomy" id="1838280"/>
    <lineage>
        <taxon>Bacteria</taxon>
        <taxon>Bacillati</taxon>
        <taxon>Bacillota</taxon>
        <taxon>Clostridia</taxon>
        <taxon>Eubacteriales</taxon>
        <taxon>Desulfotomaculaceae</taxon>
        <taxon>Desulfotomaculum</taxon>
    </lineage>
</organism>
<evidence type="ECO:0000256" key="2">
    <source>
        <dbReference type="ARBA" id="ARBA00005806"/>
    </source>
</evidence>
<dbReference type="PANTHER" id="PTHR30548">
    <property type="entry name" value="2-HYDROXYGLUTARYL-COA DEHYDRATASE, D-COMPONENT-RELATED"/>
    <property type="match status" value="1"/>
</dbReference>
<protein>
    <recommendedName>
        <fullName evidence="6">2-hydroxyglutaryl-CoA dehydratase</fullName>
    </recommendedName>
</protein>
<comment type="caution">
    <text evidence="4">The sequence shown here is derived from an EMBL/GenBank/DDBJ whole genome shotgun (WGS) entry which is preliminary data.</text>
</comment>
<keyword evidence="3" id="KW-0479">Metal-binding</keyword>
<dbReference type="InterPro" id="IPR010327">
    <property type="entry name" value="FldB/FldC_alpha/beta"/>
</dbReference>
<proteinExistence type="inferred from homology"/>
<dbReference type="Gene3D" id="3.40.50.11890">
    <property type="match status" value="1"/>
</dbReference>
<dbReference type="EMBL" id="LYVF01000165">
    <property type="protein sequence ID" value="OAT81225.1"/>
    <property type="molecule type" value="Genomic_DNA"/>
</dbReference>
<dbReference type="Proteomes" id="UP000078532">
    <property type="component" value="Unassembled WGS sequence"/>
</dbReference>
<dbReference type="GO" id="GO:0051536">
    <property type="term" value="F:iron-sulfur cluster binding"/>
    <property type="evidence" value="ECO:0007669"/>
    <property type="project" value="UniProtKB-KW"/>
</dbReference>
<name>A0A1B7LDT7_9FIRM</name>
<keyword evidence="3" id="KW-0408">Iron</keyword>
<dbReference type="RefSeq" id="WP_066668719.1">
    <property type="nucleotide sequence ID" value="NZ_LYVF01000165.1"/>
</dbReference>
<evidence type="ECO:0000313" key="5">
    <source>
        <dbReference type="Proteomes" id="UP000078532"/>
    </source>
</evidence>
<comment type="cofactor">
    <cofactor evidence="1">
        <name>[4Fe-4S] cluster</name>
        <dbReference type="ChEBI" id="CHEBI:49883"/>
    </cofactor>
</comment>
<keyword evidence="5" id="KW-1185">Reference proteome</keyword>
<dbReference type="AlphaFoldDB" id="A0A1B7LDT7"/>
<sequence>MEEKKKKRSSAKTLQTAREAGYFGKKMLANTRMAVDEGRPVAWAMVEWWLGATIAKAMGVELVFPENYGAFCAASRTAEPNLDYSESDGFPSTLCGYARNCLGYARKLKENNFVIPAESTGGGMPKPDFLLACGAACDARYKWFQALGRYMDVPVWLLEFPQTGSKEYFLPGNKEENISYMVEELRAFVSFLEDLLGRKMNWDGLEERLDILFKTHELAYKVDLMRRTVPSPAVCTDFWALMIPHLYLPDDLEALAFYQRVYDEVKYKVDNKIGAIPNEKYRMMFSELPPWHTLGFFDEVAERHGVAFVFESWNYHVPPPLLEDEKKGITDPLELIARYSYHKFHHAAPAAKEYEIDPILFTAPYLEYVRDYQVDGLMFHPLMSCRPATYTLMHVRNLMLERFKVPSLVIEGDIVDLRVFNEEEALAKFDAFIETMDYHRELRKKEGLHW</sequence>